<dbReference type="AlphaFoldDB" id="A0A2P2NQP6"/>
<organism evidence="1">
    <name type="scientific">Rhizophora mucronata</name>
    <name type="common">Asiatic mangrove</name>
    <dbReference type="NCBI Taxonomy" id="61149"/>
    <lineage>
        <taxon>Eukaryota</taxon>
        <taxon>Viridiplantae</taxon>
        <taxon>Streptophyta</taxon>
        <taxon>Embryophyta</taxon>
        <taxon>Tracheophyta</taxon>
        <taxon>Spermatophyta</taxon>
        <taxon>Magnoliopsida</taxon>
        <taxon>eudicotyledons</taxon>
        <taxon>Gunneridae</taxon>
        <taxon>Pentapetalae</taxon>
        <taxon>rosids</taxon>
        <taxon>fabids</taxon>
        <taxon>Malpighiales</taxon>
        <taxon>Rhizophoraceae</taxon>
        <taxon>Rhizophora</taxon>
    </lineage>
</organism>
<protein>
    <submittedName>
        <fullName evidence="1">Uncharacterized protein</fullName>
    </submittedName>
</protein>
<accession>A0A2P2NQP6</accession>
<sequence length="25" mass="2920">MSFGMFHAADSRPLTAFYRLCKLKK</sequence>
<proteinExistence type="predicted"/>
<reference evidence="1" key="1">
    <citation type="submission" date="2018-02" db="EMBL/GenBank/DDBJ databases">
        <title>Rhizophora mucronata_Transcriptome.</title>
        <authorList>
            <person name="Meera S.P."/>
            <person name="Sreeshan A."/>
            <person name="Augustine A."/>
        </authorList>
    </citation>
    <scope>NUCLEOTIDE SEQUENCE</scope>
    <source>
        <tissue evidence="1">Leaf</tissue>
    </source>
</reference>
<name>A0A2P2NQP6_RHIMU</name>
<dbReference type="EMBL" id="GGEC01064328">
    <property type="protein sequence ID" value="MBX44812.1"/>
    <property type="molecule type" value="Transcribed_RNA"/>
</dbReference>
<evidence type="ECO:0000313" key="1">
    <source>
        <dbReference type="EMBL" id="MBX44812.1"/>
    </source>
</evidence>